<dbReference type="EMBL" id="JADNYM010000024">
    <property type="protein sequence ID" value="MBG0740992.1"/>
    <property type="molecule type" value="Genomic_DNA"/>
</dbReference>
<evidence type="ECO:0000256" key="3">
    <source>
        <dbReference type="ARBA" id="ARBA00022475"/>
    </source>
</evidence>
<keyword evidence="8" id="KW-1185">Reference proteome</keyword>
<evidence type="ECO:0000313" key="8">
    <source>
        <dbReference type="Proteomes" id="UP000655366"/>
    </source>
</evidence>
<dbReference type="InterPro" id="IPR051907">
    <property type="entry name" value="DoxX-like_oxidoreductase"/>
</dbReference>
<dbReference type="PANTHER" id="PTHR33452">
    <property type="entry name" value="OXIDOREDUCTASE CATD-RELATED"/>
    <property type="match status" value="1"/>
</dbReference>
<reference evidence="7 8" key="1">
    <citation type="submission" date="2020-11" db="EMBL/GenBank/DDBJ databases">
        <title>Arthrobacter antarcticus sp. nov., isolated from Antarctic Soil.</title>
        <authorList>
            <person name="Li J."/>
        </authorList>
    </citation>
    <scope>NUCLEOTIDE SEQUENCE [LARGE SCALE GENOMIC DNA]</scope>
    <source>
        <strain evidence="7 8">Z1-20</strain>
    </source>
</reference>
<gene>
    <name evidence="7" type="ORF">IV500_16595</name>
</gene>
<keyword evidence="3" id="KW-1003">Cell membrane</keyword>
<proteinExistence type="inferred from homology"/>
<dbReference type="GO" id="GO:0005886">
    <property type="term" value="C:plasma membrane"/>
    <property type="evidence" value="ECO:0007669"/>
    <property type="project" value="UniProtKB-SubCell"/>
</dbReference>
<sequence length="195" mass="19010">MSTQTSSPSAAAAQALFRVALGGVLVAHGSQKLFGWFGGSGIEGTSKGMHAMGFRPATPSAVLAGLGEAGAGVALAVGLATPAAGAVAAITMGVAASVHAPNGFFATNGGFEYPAVLGLAAASFSIGGAGRVSLDAATGQVFDRPWMRLAAVAAIPAAIGVQVYRRRQALAADATAVPSVAPVVENPADPITPVS</sequence>
<dbReference type="PANTHER" id="PTHR33452:SF1">
    <property type="entry name" value="INNER MEMBRANE PROTEIN YPHA-RELATED"/>
    <property type="match status" value="1"/>
</dbReference>
<keyword evidence="6" id="KW-0472">Membrane</keyword>
<dbReference type="RefSeq" id="WP_196397931.1">
    <property type="nucleotide sequence ID" value="NZ_JADNYM010000024.1"/>
</dbReference>
<evidence type="ECO:0000313" key="7">
    <source>
        <dbReference type="EMBL" id="MBG0740992.1"/>
    </source>
</evidence>
<accession>A0A931CLW8</accession>
<keyword evidence="5" id="KW-1133">Transmembrane helix</keyword>
<comment type="similarity">
    <text evidence="2">Belongs to the DoxX family.</text>
</comment>
<keyword evidence="4" id="KW-0812">Transmembrane</keyword>
<dbReference type="Pfam" id="PF07681">
    <property type="entry name" value="DoxX"/>
    <property type="match status" value="1"/>
</dbReference>
<evidence type="ECO:0000256" key="4">
    <source>
        <dbReference type="ARBA" id="ARBA00022692"/>
    </source>
</evidence>
<evidence type="ECO:0000256" key="6">
    <source>
        <dbReference type="ARBA" id="ARBA00023136"/>
    </source>
</evidence>
<evidence type="ECO:0000256" key="2">
    <source>
        <dbReference type="ARBA" id="ARBA00006679"/>
    </source>
</evidence>
<dbReference type="Proteomes" id="UP000655366">
    <property type="component" value="Unassembled WGS sequence"/>
</dbReference>
<name>A0A931CLW8_9MICC</name>
<dbReference type="InterPro" id="IPR032808">
    <property type="entry name" value="DoxX"/>
</dbReference>
<dbReference type="AlphaFoldDB" id="A0A931CLW8"/>
<evidence type="ECO:0000256" key="5">
    <source>
        <dbReference type="ARBA" id="ARBA00022989"/>
    </source>
</evidence>
<protein>
    <submittedName>
        <fullName evidence="7">DoxX family protein</fullName>
    </submittedName>
</protein>
<evidence type="ECO:0000256" key="1">
    <source>
        <dbReference type="ARBA" id="ARBA00004651"/>
    </source>
</evidence>
<comment type="caution">
    <text evidence="7">The sequence shown here is derived from an EMBL/GenBank/DDBJ whole genome shotgun (WGS) entry which is preliminary data.</text>
</comment>
<comment type="subcellular location">
    <subcellularLocation>
        <location evidence="1">Cell membrane</location>
        <topology evidence="1">Multi-pass membrane protein</topology>
    </subcellularLocation>
</comment>
<organism evidence="7 8">
    <name type="scientific">Arthrobacter terrae</name>
    <dbReference type="NCBI Taxonomy" id="2935737"/>
    <lineage>
        <taxon>Bacteria</taxon>
        <taxon>Bacillati</taxon>
        <taxon>Actinomycetota</taxon>
        <taxon>Actinomycetes</taxon>
        <taxon>Micrococcales</taxon>
        <taxon>Micrococcaceae</taxon>
        <taxon>Arthrobacter</taxon>
    </lineage>
</organism>